<feature type="compositionally biased region" description="Acidic residues" evidence="1">
    <location>
        <begin position="16"/>
        <end position="30"/>
    </location>
</feature>
<protein>
    <recommendedName>
        <fullName evidence="2">BCNT-C domain-containing protein</fullName>
    </recommendedName>
</protein>
<evidence type="ECO:0000313" key="3">
    <source>
        <dbReference type="EMBL" id="OAO17816.1"/>
    </source>
</evidence>
<feature type="domain" description="BCNT-C" evidence="2">
    <location>
        <begin position="162"/>
        <end position="240"/>
    </location>
</feature>
<organism evidence="3 4">
    <name type="scientific">Blastocystis sp. subtype 1 (strain ATCC 50177 / NandII)</name>
    <dbReference type="NCBI Taxonomy" id="478820"/>
    <lineage>
        <taxon>Eukaryota</taxon>
        <taxon>Sar</taxon>
        <taxon>Stramenopiles</taxon>
        <taxon>Bigyra</taxon>
        <taxon>Opalozoa</taxon>
        <taxon>Opalinata</taxon>
        <taxon>Blastocystidae</taxon>
        <taxon>Blastocystis</taxon>
    </lineage>
</organism>
<name>A0A196SNL4_BLAHN</name>
<dbReference type="PANTHER" id="PTHR48295">
    <property type="entry name" value="CRANIOFACIAL DEVELOPMENT PROTEIN 1"/>
    <property type="match status" value="1"/>
</dbReference>
<dbReference type="EMBL" id="LXWW01000016">
    <property type="protein sequence ID" value="OAO17816.1"/>
    <property type="molecule type" value="Genomic_DNA"/>
</dbReference>
<dbReference type="OrthoDB" id="445677at2759"/>
<evidence type="ECO:0000259" key="2">
    <source>
        <dbReference type="PROSITE" id="PS51279"/>
    </source>
</evidence>
<keyword evidence="4" id="KW-1185">Reference proteome</keyword>
<dbReference type="Proteomes" id="UP000078348">
    <property type="component" value="Unassembled WGS sequence"/>
</dbReference>
<dbReference type="InterPro" id="IPR027124">
    <property type="entry name" value="Swc5/CFDP1/2"/>
</dbReference>
<dbReference type="AlphaFoldDB" id="A0A196SNL4"/>
<reference evidence="3 4" key="1">
    <citation type="submission" date="2016-05" db="EMBL/GenBank/DDBJ databases">
        <title>Nuclear genome of Blastocystis sp. subtype 1 NandII.</title>
        <authorList>
            <person name="Gentekaki E."/>
            <person name="Curtis B."/>
            <person name="Stairs C."/>
            <person name="Eme L."/>
            <person name="Herman E."/>
            <person name="Klimes V."/>
            <person name="Arias M.C."/>
            <person name="Elias M."/>
            <person name="Hilliou F."/>
            <person name="Klute M."/>
            <person name="Malik S.-B."/>
            <person name="Pightling A."/>
            <person name="Rachubinski R."/>
            <person name="Salas D."/>
            <person name="Schlacht A."/>
            <person name="Suga H."/>
            <person name="Archibald J."/>
            <person name="Ball S.G."/>
            <person name="Clark G."/>
            <person name="Dacks J."/>
            <person name="Van Der Giezen M."/>
            <person name="Tsaousis A."/>
            <person name="Roger A."/>
        </authorList>
    </citation>
    <scope>NUCLEOTIDE SEQUENCE [LARGE SCALE GENOMIC DNA]</scope>
    <source>
        <strain evidence="4">ATCC 50177 / NandII</strain>
    </source>
</reference>
<evidence type="ECO:0000313" key="4">
    <source>
        <dbReference type="Proteomes" id="UP000078348"/>
    </source>
</evidence>
<evidence type="ECO:0000256" key="1">
    <source>
        <dbReference type="SAM" id="MobiDB-lite"/>
    </source>
</evidence>
<comment type="caution">
    <text evidence="3">The sequence shown here is derived from an EMBL/GenBank/DDBJ whole genome shotgun (WGS) entry which is preliminary data.</text>
</comment>
<accession>A0A196SNL4</accession>
<dbReference type="PANTHER" id="PTHR48295:SF1">
    <property type="entry name" value="SWR1-COMPLEX PROTEIN 5"/>
    <property type="match status" value="1"/>
</dbReference>
<dbReference type="InterPro" id="IPR011421">
    <property type="entry name" value="BCNT-C"/>
</dbReference>
<dbReference type="PROSITE" id="PS51279">
    <property type="entry name" value="BCNT_C"/>
    <property type="match status" value="1"/>
</dbReference>
<gene>
    <name evidence="3" type="ORF">AV274_0419</name>
</gene>
<dbReference type="Pfam" id="PF07572">
    <property type="entry name" value="BCNT"/>
    <property type="match status" value="1"/>
</dbReference>
<dbReference type="STRING" id="478820.A0A196SNL4"/>
<sequence>MADALDILNPNNPLLDSEEEDDDFEPEEPVTNDGLFVKTRSGKGGVDDSVTELGDVDASLKRNAQMAFEELQREEEKSLDTIRKKQRLVYGFSNLSTTEEDGMKYFDTLLHSENSAPKQIDMDELGRSIESAIKELNQSKSKTAKTRVVKFAGEKIELEDKANSAGTLDTLVQSLEAKKSISTIDKSSYDWDKFKDAEGIKEEVENAKKDGYIDKQEFLHRVDYRIFEKERDQRELERIRQEAERRQNRR</sequence>
<proteinExistence type="predicted"/>
<feature type="region of interest" description="Disordered" evidence="1">
    <location>
        <begin position="1"/>
        <end position="50"/>
    </location>
</feature>